<organism evidence="3 4">
    <name type="scientific">Pseudokineococcus basanitobsidens</name>
    <dbReference type="NCBI Taxonomy" id="1926649"/>
    <lineage>
        <taxon>Bacteria</taxon>
        <taxon>Bacillati</taxon>
        <taxon>Actinomycetota</taxon>
        <taxon>Actinomycetes</taxon>
        <taxon>Kineosporiales</taxon>
        <taxon>Kineosporiaceae</taxon>
        <taxon>Pseudokineococcus</taxon>
    </lineage>
</organism>
<accession>A0ABU8RHH9</accession>
<name>A0ABU8RHH9_9ACTN</name>
<dbReference type="RefSeq" id="WP_339573900.1">
    <property type="nucleotide sequence ID" value="NZ_JBBIAA010000003.1"/>
</dbReference>
<gene>
    <name evidence="3" type="ORF">WDZ17_04300</name>
</gene>
<keyword evidence="2" id="KW-0812">Transmembrane</keyword>
<dbReference type="EMBL" id="JBBIAA010000003">
    <property type="protein sequence ID" value="MEJ5944514.1"/>
    <property type="molecule type" value="Genomic_DNA"/>
</dbReference>
<evidence type="ECO:0000256" key="1">
    <source>
        <dbReference type="SAM" id="MobiDB-lite"/>
    </source>
</evidence>
<evidence type="ECO:0000313" key="4">
    <source>
        <dbReference type="Proteomes" id="UP001387100"/>
    </source>
</evidence>
<keyword evidence="2" id="KW-0472">Membrane</keyword>
<keyword evidence="4" id="KW-1185">Reference proteome</keyword>
<dbReference type="Pfam" id="PF11292">
    <property type="entry name" value="DUF3093"/>
    <property type="match status" value="1"/>
</dbReference>
<protein>
    <submittedName>
        <fullName evidence="3">DUF3093 domain-containing protein</fullName>
    </submittedName>
</protein>
<sequence>MGPPHEDAAPSPEPADATAPGGGTGPVEPGEVHRERVLPSAGTWVAAPALAALTGLAVAPLGAGAVVAAVLAVGGVVALLLRLASPLVVVTRDELVAGRAHIPRSLLGAATGYDGEDARRQRGPALDARAFLVMRGWADGVVRVEVLDPDDPAPYWLVSTHRPADLARALQRRPADG</sequence>
<feature type="transmembrane region" description="Helical" evidence="2">
    <location>
        <begin position="65"/>
        <end position="84"/>
    </location>
</feature>
<comment type="caution">
    <text evidence="3">The sequence shown here is derived from an EMBL/GenBank/DDBJ whole genome shotgun (WGS) entry which is preliminary data.</text>
</comment>
<reference evidence="3 4" key="1">
    <citation type="journal article" date="2017" name="Int. J. Syst. Evol. Microbiol.">
        <title>Pseudokineococcus basanitobsidens sp. nov., isolated from volcanic rock.</title>
        <authorList>
            <person name="Lee D.W."/>
            <person name="Park M.Y."/>
            <person name="Kim J.J."/>
            <person name="Kim B.S."/>
        </authorList>
    </citation>
    <scope>NUCLEOTIDE SEQUENCE [LARGE SCALE GENOMIC DNA]</scope>
    <source>
        <strain evidence="3 4">DSM 103726</strain>
    </source>
</reference>
<keyword evidence="2" id="KW-1133">Transmembrane helix</keyword>
<evidence type="ECO:0000256" key="2">
    <source>
        <dbReference type="SAM" id="Phobius"/>
    </source>
</evidence>
<evidence type="ECO:0000313" key="3">
    <source>
        <dbReference type="EMBL" id="MEJ5944514.1"/>
    </source>
</evidence>
<dbReference type="Proteomes" id="UP001387100">
    <property type="component" value="Unassembled WGS sequence"/>
</dbReference>
<feature type="region of interest" description="Disordered" evidence="1">
    <location>
        <begin position="1"/>
        <end position="31"/>
    </location>
</feature>
<proteinExistence type="predicted"/>
<dbReference type="InterPro" id="IPR021443">
    <property type="entry name" value="DUF3093"/>
</dbReference>